<protein>
    <recommendedName>
        <fullName evidence="5">Phosphoenolpyruvate synthase</fullName>
    </recommendedName>
</protein>
<dbReference type="Gene3D" id="3.50.30.10">
    <property type="entry name" value="Phosphohistidine domain"/>
    <property type="match status" value="1"/>
</dbReference>
<dbReference type="InterPro" id="IPR051549">
    <property type="entry name" value="PEP_Utilizing_Enz"/>
</dbReference>
<feature type="domain" description="Pyruvate phosphate dikinase AMP/ATP-binding" evidence="2">
    <location>
        <begin position="17"/>
        <end position="315"/>
    </location>
</feature>
<dbReference type="InterPro" id="IPR002192">
    <property type="entry name" value="PPDK_AMP/ATP-bd"/>
</dbReference>
<dbReference type="PANTHER" id="PTHR43615:SF1">
    <property type="entry name" value="PPDK_N DOMAIN-CONTAINING PROTEIN"/>
    <property type="match status" value="1"/>
</dbReference>
<reference evidence="3" key="1">
    <citation type="submission" date="2021-08" db="EMBL/GenBank/DDBJ databases">
        <authorList>
            <person name="Stevens D.C."/>
        </authorList>
    </citation>
    <scope>NUCLEOTIDE SEQUENCE</scope>
    <source>
        <strain evidence="3">DSM 53165</strain>
    </source>
</reference>
<dbReference type="InterPro" id="IPR013815">
    <property type="entry name" value="ATP_grasp_subdomain_1"/>
</dbReference>
<accession>A0ABS7TI54</accession>
<gene>
    <name evidence="3" type="ORF">K7C98_01420</name>
</gene>
<evidence type="ECO:0000259" key="1">
    <source>
        <dbReference type="Pfam" id="PF00391"/>
    </source>
</evidence>
<dbReference type="InterPro" id="IPR036637">
    <property type="entry name" value="Phosphohistidine_dom_sf"/>
</dbReference>
<name>A0ABS7TI54_9BACT</name>
<organism evidence="3 4">
    <name type="scientific">Nannocystis pusilla</name>
    <dbReference type="NCBI Taxonomy" id="889268"/>
    <lineage>
        <taxon>Bacteria</taxon>
        <taxon>Pseudomonadati</taxon>
        <taxon>Myxococcota</taxon>
        <taxon>Polyangia</taxon>
        <taxon>Nannocystales</taxon>
        <taxon>Nannocystaceae</taxon>
        <taxon>Nannocystis</taxon>
    </lineage>
</organism>
<evidence type="ECO:0000313" key="3">
    <source>
        <dbReference type="EMBL" id="MBZ5707900.1"/>
    </source>
</evidence>
<sequence>MEPVNVLPLAAQTASLDQVGGKGVSLARMAIAGLPVPDGFHLTTAAYRRFVAETGLAAVIEAHAGEAAGDDADALARASAAIAARFAAAPLPDELAAALRRAYAALGGGAVAVRSSATAEDLPELSFAGQQETVLGVRGDAALLAAVRRCWASLWSARAIAYRRHMGVDAGAIAMAVVVQRLLPADVSGVLFTADPTTGARDRLLVNASFGLGEAVVAGEVAPDTYVLARETGETREVVLGAKTVMVVPDAQGTAVRAVPEARRGEPALAPDQRAALAALALRVEALFGHVPQDIEWALVDGQPWLLQARPITHLPPPPLGEVDWAPPIPGSAWIRRQVVEHMPEPVSPLFEDLYLGEALERGAAAMQAAMGVPRRIATGLIEPPPFATVHGFAYMRADMKLRLWMIPLVLLAIGVGVTKMLRNAGVRYWRDDGLPTYRAAIARWQALDVATAADTMLLEGVRELALADARYWYACTLAVGTAKSTEDILTRFLGLVARRKDLQGSAFLRGFPSRTLEAQAELEAIAARVRGSDALRRLFAATPPQRLLAALARDPEGRPVADAIAAYLARHGHQIYNLDFAAPTQLDEPLPVLVSLRDMSQGPGDDPHARLGALARARDALTEEVARALGPIRRRLFRRVLGMAQRFAPHREEALFHVGAAWPLLRRLALELGRRLADVGSLAAADDVFFLTRAELADASAAQARGEPRPELLRLARERRTLRAARKRLHPPAAVPVDFSFKLGPIDVSDRETQRRNADVGNTLRGFAVSPGQATAPACVIVSPAEFGGMRPGAVLVCATTTPAWTPLFARASALVTDIGGVLAHGSIVAREYGIPAVMGTGNGTRRISSGQRVTVDGDAGVVTLHEPPAADDSSEGAGR</sequence>
<dbReference type="SUPFAM" id="SSF56059">
    <property type="entry name" value="Glutathione synthetase ATP-binding domain-like"/>
    <property type="match status" value="1"/>
</dbReference>
<feature type="domain" description="PEP-utilising enzyme mobile" evidence="1">
    <location>
        <begin position="792"/>
        <end position="862"/>
    </location>
</feature>
<comment type="caution">
    <text evidence="3">The sequence shown here is derived from an EMBL/GenBank/DDBJ whole genome shotgun (WGS) entry which is preliminary data.</text>
</comment>
<dbReference type="PANTHER" id="PTHR43615">
    <property type="entry name" value="PHOSPHOENOLPYRUVATE SYNTHASE-RELATED"/>
    <property type="match status" value="1"/>
</dbReference>
<dbReference type="Pfam" id="PF01326">
    <property type="entry name" value="PPDK_N"/>
    <property type="match status" value="1"/>
</dbReference>
<dbReference type="Pfam" id="PF00391">
    <property type="entry name" value="PEP-utilizers"/>
    <property type="match status" value="1"/>
</dbReference>
<dbReference type="Gene3D" id="3.30.1490.20">
    <property type="entry name" value="ATP-grasp fold, A domain"/>
    <property type="match status" value="1"/>
</dbReference>
<evidence type="ECO:0008006" key="5">
    <source>
        <dbReference type="Google" id="ProtNLM"/>
    </source>
</evidence>
<dbReference type="RefSeq" id="WP_224189662.1">
    <property type="nucleotide sequence ID" value="NZ_JAIRAU010000001.1"/>
</dbReference>
<dbReference type="EMBL" id="JAIRAU010000001">
    <property type="protein sequence ID" value="MBZ5707900.1"/>
    <property type="molecule type" value="Genomic_DNA"/>
</dbReference>
<dbReference type="SUPFAM" id="SSF52009">
    <property type="entry name" value="Phosphohistidine domain"/>
    <property type="match status" value="1"/>
</dbReference>
<evidence type="ECO:0000313" key="4">
    <source>
        <dbReference type="Proteomes" id="UP001139031"/>
    </source>
</evidence>
<keyword evidence="4" id="KW-1185">Reference proteome</keyword>
<dbReference type="Proteomes" id="UP001139031">
    <property type="component" value="Unassembled WGS sequence"/>
</dbReference>
<dbReference type="InterPro" id="IPR008279">
    <property type="entry name" value="PEP-util_enz_mobile_dom"/>
</dbReference>
<dbReference type="Gene3D" id="3.30.470.20">
    <property type="entry name" value="ATP-grasp fold, B domain"/>
    <property type="match status" value="1"/>
</dbReference>
<evidence type="ECO:0000259" key="2">
    <source>
        <dbReference type="Pfam" id="PF01326"/>
    </source>
</evidence>
<proteinExistence type="predicted"/>